<dbReference type="SMART" id="SM01274">
    <property type="entry name" value="malic"/>
    <property type="match status" value="1"/>
</dbReference>
<evidence type="ECO:0000259" key="2">
    <source>
        <dbReference type="SMART" id="SM00919"/>
    </source>
</evidence>
<dbReference type="Gene3D" id="3.40.50.10380">
    <property type="entry name" value="Malic enzyme, N-terminal domain"/>
    <property type="match status" value="1"/>
</dbReference>
<dbReference type="GO" id="GO:0004473">
    <property type="term" value="F:malate dehydrogenase (decarboxylating) (NADP+) activity"/>
    <property type="evidence" value="ECO:0007669"/>
    <property type="project" value="TreeGrafter"/>
</dbReference>
<dbReference type="SUPFAM" id="SSF53223">
    <property type="entry name" value="Aminoacid dehydrogenase-like, N-terminal domain"/>
    <property type="match status" value="1"/>
</dbReference>
<dbReference type="Pfam" id="PF00390">
    <property type="entry name" value="malic"/>
    <property type="match status" value="1"/>
</dbReference>
<gene>
    <name evidence="4" type="ORF">PF004_g7097</name>
</gene>
<dbReference type="PRINTS" id="PR00072">
    <property type="entry name" value="MALOXRDTASE"/>
</dbReference>
<dbReference type="SMART" id="SM00919">
    <property type="entry name" value="Malic_M"/>
    <property type="match status" value="1"/>
</dbReference>
<dbReference type="PANTHER" id="PTHR23406:SF90">
    <property type="entry name" value="MALIC ENZYME-RELATED"/>
    <property type="match status" value="1"/>
</dbReference>
<evidence type="ECO:0000313" key="4">
    <source>
        <dbReference type="EMBL" id="KAE9241338.1"/>
    </source>
</evidence>
<dbReference type="PANTHER" id="PTHR23406">
    <property type="entry name" value="MALIC ENZYME-RELATED"/>
    <property type="match status" value="1"/>
</dbReference>
<dbReference type="InterPro" id="IPR012302">
    <property type="entry name" value="Malic_NAD-bd"/>
</dbReference>
<dbReference type="InterPro" id="IPR037062">
    <property type="entry name" value="Malic_N_dom_sf"/>
</dbReference>
<evidence type="ECO:0000259" key="3">
    <source>
        <dbReference type="SMART" id="SM01274"/>
    </source>
</evidence>
<dbReference type="InterPro" id="IPR036291">
    <property type="entry name" value="NAD(P)-bd_dom_sf"/>
</dbReference>
<dbReference type="EMBL" id="QXGC01000300">
    <property type="protein sequence ID" value="KAE9241338.1"/>
    <property type="molecule type" value="Genomic_DNA"/>
</dbReference>
<dbReference type="Proteomes" id="UP000476176">
    <property type="component" value="Unassembled WGS sequence"/>
</dbReference>
<feature type="domain" description="Malic enzyme NAD-binding" evidence="2">
    <location>
        <begin position="115"/>
        <end position="229"/>
    </location>
</feature>
<sequence length="230" mass="25168">MFWVTPSEHAICFTDGERTLRLGDKGANGFGIPVRKLSLYTACTGVPPQMRLPVVLYCDTNNEEYHADPFYIGLRQKCGCGEKFEQLVDVFMNASKAKYGGENKLCTFNDDTQDTASAVFGGLLAAEPLSGKSISEQNFIFLGAGTAGTGIADLRETGKTVESRKQIKLADSRSLIAESRMESLQPHKLPYAHDAPEYPNLVETLDRIKTMALIGVCTIAKAFNEMGARK</sequence>
<protein>
    <recommendedName>
        <fullName evidence="6">Malic enzyme NAD-binding domain-containing protein</fullName>
    </recommendedName>
</protein>
<evidence type="ECO:0000313" key="5">
    <source>
        <dbReference type="Proteomes" id="UP000476176"/>
    </source>
</evidence>
<name>A0A6G0PB43_9STRA</name>
<comment type="caution">
    <text evidence="4">The sequence shown here is derived from an EMBL/GenBank/DDBJ whole genome shotgun (WGS) entry which is preliminary data.</text>
</comment>
<organism evidence="4 5">
    <name type="scientific">Phytophthora fragariae</name>
    <dbReference type="NCBI Taxonomy" id="53985"/>
    <lineage>
        <taxon>Eukaryota</taxon>
        <taxon>Sar</taxon>
        <taxon>Stramenopiles</taxon>
        <taxon>Oomycota</taxon>
        <taxon>Peronosporomycetes</taxon>
        <taxon>Peronosporales</taxon>
        <taxon>Peronosporaceae</taxon>
        <taxon>Phytophthora</taxon>
    </lineage>
</organism>
<dbReference type="AlphaFoldDB" id="A0A6G0PB43"/>
<dbReference type="InterPro" id="IPR012301">
    <property type="entry name" value="Malic_N_dom"/>
</dbReference>
<dbReference type="InterPro" id="IPR001891">
    <property type="entry name" value="Malic_OxRdtase"/>
</dbReference>
<dbReference type="GO" id="GO:0051287">
    <property type="term" value="F:NAD binding"/>
    <property type="evidence" value="ECO:0007669"/>
    <property type="project" value="InterPro"/>
</dbReference>
<proteinExistence type="inferred from homology"/>
<reference evidence="4 5" key="1">
    <citation type="submission" date="2018-09" db="EMBL/GenBank/DDBJ databases">
        <title>Genomic investigation of the strawberry pathogen Phytophthora fragariae indicates pathogenicity is determined by transcriptional variation in three key races.</title>
        <authorList>
            <person name="Adams T.M."/>
            <person name="Armitage A.D."/>
            <person name="Sobczyk M.K."/>
            <person name="Bates H.J."/>
            <person name="Dunwell J.M."/>
            <person name="Nellist C.F."/>
            <person name="Harrison R.J."/>
        </authorList>
    </citation>
    <scope>NUCLEOTIDE SEQUENCE [LARGE SCALE GENOMIC DNA]</scope>
    <source>
        <strain evidence="4 5">BC-23</strain>
    </source>
</reference>
<dbReference type="SUPFAM" id="SSF51735">
    <property type="entry name" value="NAD(P)-binding Rossmann-fold domains"/>
    <property type="match status" value="1"/>
</dbReference>
<dbReference type="InterPro" id="IPR046346">
    <property type="entry name" value="Aminoacid_DH-like_N_sf"/>
</dbReference>
<feature type="domain" description="Malic enzyme N-terminal" evidence="3">
    <location>
        <begin position="1"/>
        <end position="106"/>
    </location>
</feature>
<accession>A0A6G0PB43</accession>
<dbReference type="Gene3D" id="3.40.50.720">
    <property type="entry name" value="NAD(P)-binding Rossmann-like Domain"/>
    <property type="match status" value="1"/>
</dbReference>
<evidence type="ECO:0008006" key="6">
    <source>
        <dbReference type="Google" id="ProtNLM"/>
    </source>
</evidence>
<evidence type="ECO:0000256" key="1">
    <source>
        <dbReference type="ARBA" id="ARBA00008785"/>
    </source>
</evidence>
<comment type="similarity">
    <text evidence="1">Belongs to the malic enzymes family.</text>
</comment>
<dbReference type="GO" id="GO:0006108">
    <property type="term" value="P:malate metabolic process"/>
    <property type="evidence" value="ECO:0007669"/>
    <property type="project" value="TreeGrafter"/>
</dbReference>